<feature type="domain" description="Reverse transcriptase" evidence="10">
    <location>
        <begin position="400"/>
        <end position="579"/>
    </location>
</feature>
<dbReference type="GO" id="GO:0004523">
    <property type="term" value="F:RNA-DNA hybrid ribonuclease activity"/>
    <property type="evidence" value="ECO:0007669"/>
    <property type="project" value="UniProtKB-EC"/>
</dbReference>
<dbReference type="GO" id="GO:0003964">
    <property type="term" value="F:RNA-directed DNA polymerase activity"/>
    <property type="evidence" value="ECO:0007669"/>
    <property type="project" value="UniProtKB-KW"/>
</dbReference>
<evidence type="ECO:0000256" key="9">
    <source>
        <dbReference type="SAM" id="MobiDB-lite"/>
    </source>
</evidence>
<dbReference type="PANTHER" id="PTHR33064">
    <property type="entry name" value="POL PROTEIN"/>
    <property type="match status" value="1"/>
</dbReference>
<feature type="region of interest" description="Disordered" evidence="9">
    <location>
        <begin position="173"/>
        <end position="204"/>
    </location>
</feature>
<dbReference type="Gene3D" id="3.30.420.10">
    <property type="entry name" value="Ribonuclease H-like superfamily/Ribonuclease H"/>
    <property type="match status" value="2"/>
</dbReference>
<evidence type="ECO:0000256" key="6">
    <source>
        <dbReference type="ARBA" id="ARBA00022759"/>
    </source>
</evidence>
<dbReference type="SUPFAM" id="SSF53098">
    <property type="entry name" value="Ribonuclease H-like"/>
    <property type="match status" value="2"/>
</dbReference>
<dbReference type="InterPro" id="IPR021109">
    <property type="entry name" value="Peptidase_aspartic_dom_sf"/>
</dbReference>
<dbReference type="Gene3D" id="2.40.70.10">
    <property type="entry name" value="Acid Proteases"/>
    <property type="match status" value="1"/>
</dbReference>
<accession>A0AAN7MJ49</accession>
<keyword evidence="5" id="KW-0540">Nuclease</keyword>
<dbReference type="SUPFAM" id="SSF50630">
    <property type="entry name" value="Acid proteases"/>
    <property type="match status" value="1"/>
</dbReference>
<dbReference type="InterPro" id="IPR001969">
    <property type="entry name" value="Aspartic_peptidase_AS"/>
</dbReference>
<dbReference type="PROSITE" id="PS50878">
    <property type="entry name" value="RT_POL"/>
    <property type="match status" value="1"/>
</dbReference>
<keyword evidence="3" id="KW-0808">Transferase</keyword>
<reference evidence="12 13" key="1">
    <citation type="journal article" date="2023" name="J. Hered.">
        <title>Chromosome-level genome of the wood stork (Mycteria americana) provides insight into avian chromosome evolution.</title>
        <authorList>
            <person name="Flamio R. Jr."/>
            <person name="Ramstad K.M."/>
        </authorList>
    </citation>
    <scope>NUCLEOTIDE SEQUENCE [LARGE SCALE GENOMIC DNA]</scope>
    <source>
        <strain evidence="12">JAX WOST 10</strain>
    </source>
</reference>
<dbReference type="GO" id="GO:0003676">
    <property type="term" value="F:nucleic acid binding"/>
    <property type="evidence" value="ECO:0007669"/>
    <property type="project" value="InterPro"/>
</dbReference>
<dbReference type="SUPFAM" id="SSF56672">
    <property type="entry name" value="DNA/RNA polymerases"/>
    <property type="match status" value="1"/>
</dbReference>
<dbReference type="GO" id="GO:0006508">
    <property type="term" value="P:proteolysis"/>
    <property type="evidence" value="ECO:0007669"/>
    <property type="project" value="InterPro"/>
</dbReference>
<organism evidence="12 13">
    <name type="scientific">Mycteria americana</name>
    <name type="common">Wood stork</name>
    <dbReference type="NCBI Taxonomy" id="33587"/>
    <lineage>
        <taxon>Eukaryota</taxon>
        <taxon>Metazoa</taxon>
        <taxon>Chordata</taxon>
        <taxon>Craniata</taxon>
        <taxon>Vertebrata</taxon>
        <taxon>Euteleostomi</taxon>
        <taxon>Archelosauria</taxon>
        <taxon>Archosauria</taxon>
        <taxon>Dinosauria</taxon>
        <taxon>Saurischia</taxon>
        <taxon>Theropoda</taxon>
        <taxon>Coelurosauria</taxon>
        <taxon>Aves</taxon>
        <taxon>Neognathae</taxon>
        <taxon>Neoaves</taxon>
        <taxon>Aequornithes</taxon>
        <taxon>Ciconiiformes</taxon>
        <taxon>Ciconiidae</taxon>
        <taxon>Mycteria</taxon>
    </lineage>
</organism>
<evidence type="ECO:0000313" key="12">
    <source>
        <dbReference type="EMBL" id="KAK4806727.1"/>
    </source>
</evidence>
<dbReference type="InterPro" id="IPR043128">
    <property type="entry name" value="Rev_trsase/Diguanyl_cyclase"/>
</dbReference>
<comment type="caution">
    <text evidence="12">The sequence shown here is derived from an EMBL/GenBank/DDBJ whole genome shotgun (WGS) entry which is preliminary data.</text>
</comment>
<evidence type="ECO:0000256" key="4">
    <source>
        <dbReference type="ARBA" id="ARBA00022695"/>
    </source>
</evidence>
<dbReference type="PROSITE" id="PS00141">
    <property type="entry name" value="ASP_PROTEASE"/>
    <property type="match status" value="1"/>
</dbReference>
<dbReference type="GO" id="GO:0015074">
    <property type="term" value="P:DNA integration"/>
    <property type="evidence" value="ECO:0007669"/>
    <property type="project" value="InterPro"/>
</dbReference>
<evidence type="ECO:0000256" key="3">
    <source>
        <dbReference type="ARBA" id="ARBA00022679"/>
    </source>
</evidence>
<dbReference type="Pfam" id="PF00665">
    <property type="entry name" value="rve"/>
    <property type="match status" value="1"/>
</dbReference>
<evidence type="ECO:0000313" key="13">
    <source>
        <dbReference type="Proteomes" id="UP001333110"/>
    </source>
</evidence>
<dbReference type="Proteomes" id="UP001333110">
    <property type="component" value="Unassembled WGS sequence"/>
</dbReference>
<evidence type="ECO:0000256" key="1">
    <source>
        <dbReference type="ARBA" id="ARBA00010879"/>
    </source>
</evidence>
<evidence type="ECO:0000259" key="10">
    <source>
        <dbReference type="PROSITE" id="PS50878"/>
    </source>
</evidence>
<dbReference type="InterPro" id="IPR051320">
    <property type="entry name" value="Viral_Replic_Matur_Polypro"/>
</dbReference>
<comment type="similarity">
    <text evidence="1">Belongs to the beta type-B retroviral polymerase family. HERV class-II K(HML-2) pol subfamily.</text>
</comment>
<dbReference type="InterPro" id="IPR001584">
    <property type="entry name" value="Integrase_cat-core"/>
</dbReference>
<name>A0AAN7MJ49_MYCAM</name>
<evidence type="ECO:0000256" key="8">
    <source>
        <dbReference type="ARBA" id="ARBA00022918"/>
    </source>
</evidence>
<keyword evidence="8" id="KW-0695">RNA-directed DNA polymerase</keyword>
<evidence type="ECO:0000256" key="7">
    <source>
        <dbReference type="ARBA" id="ARBA00022801"/>
    </source>
</evidence>
<dbReference type="EC" id="3.1.26.4" evidence="2"/>
<evidence type="ECO:0000256" key="5">
    <source>
        <dbReference type="ARBA" id="ARBA00022722"/>
    </source>
</evidence>
<evidence type="ECO:0000259" key="11">
    <source>
        <dbReference type="PROSITE" id="PS50994"/>
    </source>
</evidence>
<dbReference type="PROSITE" id="PS50994">
    <property type="entry name" value="INTEGRASE"/>
    <property type="match status" value="1"/>
</dbReference>
<feature type="domain" description="Integrase catalytic" evidence="11">
    <location>
        <begin position="908"/>
        <end position="1008"/>
    </location>
</feature>
<dbReference type="PANTHER" id="PTHR33064:SF29">
    <property type="entry name" value="PEPTIDASE A2 DOMAIN-CONTAINING PROTEIN-RELATED"/>
    <property type="match status" value="1"/>
</dbReference>
<evidence type="ECO:0000256" key="2">
    <source>
        <dbReference type="ARBA" id="ARBA00012180"/>
    </source>
</evidence>
<dbReference type="InterPro" id="IPR012337">
    <property type="entry name" value="RNaseH-like_sf"/>
</dbReference>
<dbReference type="InterPro" id="IPR043502">
    <property type="entry name" value="DNA/RNA_pol_sf"/>
</dbReference>
<dbReference type="Gene3D" id="3.30.70.270">
    <property type="match status" value="1"/>
</dbReference>
<dbReference type="CDD" id="cd00303">
    <property type="entry name" value="retropepsin_like"/>
    <property type="match status" value="1"/>
</dbReference>
<keyword evidence="13" id="KW-1185">Reference proteome</keyword>
<protein>
    <recommendedName>
        <fullName evidence="2">ribonuclease H</fullName>
        <ecNumber evidence="2">3.1.26.4</ecNumber>
    </recommendedName>
</protein>
<dbReference type="GO" id="GO:0004190">
    <property type="term" value="F:aspartic-type endopeptidase activity"/>
    <property type="evidence" value="ECO:0007669"/>
    <property type="project" value="InterPro"/>
</dbReference>
<dbReference type="InterPro" id="IPR000477">
    <property type="entry name" value="RT_dom"/>
</dbReference>
<dbReference type="AlphaFoldDB" id="A0AAN7MJ49"/>
<proteinExistence type="inferred from homology"/>
<keyword evidence="6" id="KW-0255">Endonuclease</keyword>
<keyword evidence="7" id="KW-0378">Hydrolase</keyword>
<dbReference type="EMBL" id="JAUNZN010000035">
    <property type="protein sequence ID" value="KAK4806727.1"/>
    <property type="molecule type" value="Genomic_DNA"/>
</dbReference>
<dbReference type="Gene3D" id="3.10.10.10">
    <property type="entry name" value="HIV Type 1 Reverse Transcriptase, subunit A, domain 1"/>
    <property type="match status" value="1"/>
</dbReference>
<dbReference type="Pfam" id="PF00078">
    <property type="entry name" value="RVT_1"/>
    <property type="match status" value="1"/>
</dbReference>
<keyword evidence="4" id="KW-0548">Nucleotidyltransferase</keyword>
<gene>
    <name evidence="12" type="ORF">QYF61_007525</name>
</gene>
<sequence length="1008" mass="114290">MERGIQYLRELAVLEVIYGDLDDVRSPIDPDEVQCTRPMWQKLVQNTPPSCANSLAILSWKDRDGPTVNEAASNLREYEESISSSFVSAVQELSQEFQQFKEDMSYSLPIRTSVSAIRSQHSSAQERGYRGYTPWGTLWFYLRDHGEDMRKWDGKPTSTLEARVRELQGKTITKGSSSRKIAAPVSSGQFPRQSKRADFTPDFNEEIPDSYTQEMGNEYYDQDSGGPASSQVEERDNRVYWTVWMRWPGTSDPQEYKALVDTGAQCTLMPSSYIGAEPICICGVTGGSQQLTVLEAEVSLTGNEWQKHPIVTGPGAPCILGIDYLRRGYFKDPKGYRWAFGIAALETEEIKQLSTLPGLSEDPSVVGLLRVEEQQVPIATTTVHRRQYRTNRDSLIPIHELIRVISKTRSPFNSPIWPVRKSNGEWRLTVDYRGLNEVTLPLSAAVPDMLELQYELESKAAKWYATIDIANAFFSIPLAAECRPQFAFTWRGVQYTWNPQGWKHSPTICHGLIQTALEQGEAPEHLQYIDDIIVWGNTAEEVFEKGKKIVQILLKAGFAIKQSKVKGPAQEIQFLGIKWQDGRRQIPMDVINKITAMSPPTTKKETQAFLGVKAPGETRGRPLGFWSRGYRGSEARYTPTEKEILAAYEGVRAASEVVGTEAQLLLAPRLPVLGWMFKGRIPSTHHATDATWSKWVALITQRARIGNPNRPGILEVIMDWPEGKDFGISPEEEVTRAEEAPLYNKLPENEKQYALFTDGSCRIVGKHRRWKAAVWSPIRVVETAGDGESSQFAEVKAIQLALDIVEREKWPVLCLYTDGGKCPVGHCGKILLPRVENLVVKVRHVDAHVPKSRATEEHQNNQQVDQAAKIEVAQVDLDWQHKDELFIARWAHDTSGHQGRDATYRWARDRGKYGEAWQIDYITLPQTRQGKRYMLTMVEATTGWLETYPVPHATTRNTILGLEKLENLWRHGTPERIESDNGTHFRNNLIDTWAKEHGIEWVKIKQKF</sequence>
<dbReference type="InterPro" id="IPR036397">
    <property type="entry name" value="RNaseH_sf"/>
</dbReference>